<dbReference type="PANTHER" id="PTHR41302">
    <property type="entry name" value="PRESPORE-SPECIFIC TRANSCRIPTIONAL REGULATOR RSFA-RELATED"/>
    <property type="match status" value="1"/>
</dbReference>
<evidence type="ECO:0000313" key="1">
    <source>
        <dbReference type="EMBL" id="ASA22700.1"/>
    </source>
</evidence>
<sequence length="162" mass="18772">MKRKDQWSHSDDTILSKTVLENISNGKTQLQAFDTVSETLGKTSAACGFRWNSEVRKRFAIEIKEAKVIRQSIKSTPTRNNVKFDDRISLDKVILSLLRIKQEYEVMKQNLAEKDKIIYEFESEKKLLAPDLNDDMRHFLQILKRSSILDNLTNVNQKDPAS</sequence>
<protein>
    <recommendedName>
        <fullName evidence="3">RsfA family transcriptional regulator</fullName>
    </recommendedName>
</protein>
<dbReference type="EMBL" id="CP021780">
    <property type="protein sequence ID" value="ASA22700.1"/>
    <property type="molecule type" value="Genomic_DNA"/>
</dbReference>
<accession>A0A2Z2KHP0</accession>
<dbReference type="PANTHER" id="PTHR41302:SF1">
    <property type="entry name" value="PRESPORE-SPECIFIC TRANSCRIPTIONAL REGULATOR RSFA"/>
    <property type="match status" value="1"/>
</dbReference>
<evidence type="ECO:0008006" key="3">
    <source>
        <dbReference type="Google" id="ProtNLM"/>
    </source>
</evidence>
<reference evidence="1 2" key="1">
    <citation type="submission" date="2017-06" db="EMBL/GenBank/DDBJ databases">
        <title>Complete genome sequence of Paenibacillus donghaensis KCTC 13049T isolated from East Sea sediment, South Korea.</title>
        <authorList>
            <person name="Jung B.K."/>
            <person name="Hong S.-J."/>
            <person name="Shin J.-H."/>
        </authorList>
    </citation>
    <scope>NUCLEOTIDE SEQUENCE [LARGE SCALE GENOMIC DNA]</scope>
    <source>
        <strain evidence="1 2">KCTC 13049</strain>
    </source>
</reference>
<dbReference type="KEGG" id="pdh:B9T62_19025"/>
<dbReference type="Proteomes" id="UP000249890">
    <property type="component" value="Chromosome"/>
</dbReference>
<dbReference type="InterPro" id="IPR014243">
    <property type="entry name" value="RsfA-like"/>
</dbReference>
<name>A0A2Z2KHP0_9BACL</name>
<dbReference type="RefSeq" id="WP_087916698.1">
    <property type="nucleotide sequence ID" value="NZ_CP021780.1"/>
</dbReference>
<organism evidence="1 2">
    <name type="scientific">Paenibacillus donghaensis</name>
    <dbReference type="NCBI Taxonomy" id="414771"/>
    <lineage>
        <taxon>Bacteria</taxon>
        <taxon>Bacillati</taxon>
        <taxon>Bacillota</taxon>
        <taxon>Bacilli</taxon>
        <taxon>Bacillales</taxon>
        <taxon>Paenibacillaceae</taxon>
        <taxon>Paenibacillus</taxon>
    </lineage>
</organism>
<proteinExistence type="predicted"/>
<dbReference type="AlphaFoldDB" id="A0A2Z2KHP0"/>
<gene>
    <name evidence="1" type="ORF">B9T62_19025</name>
</gene>
<dbReference type="OrthoDB" id="2845592at2"/>
<keyword evidence="2" id="KW-1185">Reference proteome</keyword>
<evidence type="ECO:0000313" key="2">
    <source>
        <dbReference type="Proteomes" id="UP000249890"/>
    </source>
</evidence>